<comment type="caution">
    <text evidence="1">The sequence shown here is derived from an EMBL/GenBank/DDBJ whole genome shotgun (WGS) entry which is preliminary data.</text>
</comment>
<proteinExistence type="predicted"/>
<evidence type="ECO:0000313" key="1">
    <source>
        <dbReference type="EMBL" id="PON68381.1"/>
    </source>
</evidence>
<dbReference type="AlphaFoldDB" id="A0A2P5D4Z4"/>
<gene>
    <name evidence="1" type="ORF">TorRG33x02_262330</name>
</gene>
<evidence type="ECO:0000313" key="2">
    <source>
        <dbReference type="Proteomes" id="UP000237000"/>
    </source>
</evidence>
<dbReference type="EMBL" id="JXTC01000296">
    <property type="protein sequence ID" value="PON68381.1"/>
    <property type="molecule type" value="Genomic_DNA"/>
</dbReference>
<name>A0A2P5D4Z4_TREOI</name>
<sequence>MIPQAIRLLQIFTGGPGLKPTLARETPRYLGLYPFLRGYMRMPTMRFWMIMRTNSRQTISPAQSLEDHQQKLEGLSRHVEIVDEGALRRGMLDCTVRRVDDFLSAILHCEVAISSSPISLGVPHRLGDHPGATFSECALDPGGTLRAPDPGRTLRALEESRALRPLRV</sequence>
<organism evidence="1 2">
    <name type="scientific">Trema orientale</name>
    <name type="common">Charcoal tree</name>
    <name type="synonym">Celtis orientalis</name>
    <dbReference type="NCBI Taxonomy" id="63057"/>
    <lineage>
        <taxon>Eukaryota</taxon>
        <taxon>Viridiplantae</taxon>
        <taxon>Streptophyta</taxon>
        <taxon>Embryophyta</taxon>
        <taxon>Tracheophyta</taxon>
        <taxon>Spermatophyta</taxon>
        <taxon>Magnoliopsida</taxon>
        <taxon>eudicotyledons</taxon>
        <taxon>Gunneridae</taxon>
        <taxon>Pentapetalae</taxon>
        <taxon>rosids</taxon>
        <taxon>fabids</taxon>
        <taxon>Rosales</taxon>
        <taxon>Cannabaceae</taxon>
        <taxon>Trema</taxon>
    </lineage>
</organism>
<accession>A0A2P5D4Z4</accession>
<reference evidence="2" key="1">
    <citation type="submission" date="2016-06" db="EMBL/GenBank/DDBJ databases">
        <title>Parallel loss of symbiosis genes in relatives of nitrogen-fixing non-legume Parasponia.</title>
        <authorList>
            <person name="Van Velzen R."/>
            <person name="Holmer R."/>
            <person name="Bu F."/>
            <person name="Rutten L."/>
            <person name="Van Zeijl A."/>
            <person name="Liu W."/>
            <person name="Santuari L."/>
            <person name="Cao Q."/>
            <person name="Sharma T."/>
            <person name="Shen D."/>
            <person name="Roswanjaya Y."/>
            <person name="Wardhani T."/>
            <person name="Kalhor M.S."/>
            <person name="Jansen J."/>
            <person name="Van den Hoogen J."/>
            <person name="Gungor B."/>
            <person name="Hartog M."/>
            <person name="Hontelez J."/>
            <person name="Verver J."/>
            <person name="Yang W.-C."/>
            <person name="Schijlen E."/>
            <person name="Repin R."/>
            <person name="Schilthuizen M."/>
            <person name="Schranz E."/>
            <person name="Heidstra R."/>
            <person name="Miyata K."/>
            <person name="Fedorova E."/>
            <person name="Kohlen W."/>
            <person name="Bisseling T."/>
            <person name="Smit S."/>
            <person name="Geurts R."/>
        </authorList>
    </citation>
    <scope>NUCLEOTIDE SEQUENCE [LARGE SCALE GENOMIC DNA]</scope>
    <source>
        <strain evidence="2">cv. RG33-2</strain>
    </source>
</reference>
<keyword evidence="2" id="KW-1185">Reference proteome</keyword>
<dbReference type="Proteomes" id="UP000237000">
    <property type="component" value="Unassembled WGS sequence"/>
</dbReference>
<dbReference type="InParanoid" id="A0A2P5D4Z4"/>
<protein>
    <submittedName>
        <fullName evidence="1">Uncharacterized protein</fullName>
    </submittedName>
</protein>